<keyword evidence="1" id="KW-0175">Coiled coil</keyword>
<feature type="coiled-coil region" evidence="1">
    <location>
        <begin position="242"/>
        <end position="299"/>
    </location>
</feature>
<evidence type="ECO:0000256" key="2">
    <source>
        <dbReference type="SAM" id="MobiDB-lite"/>
    </source>
</evidence>
<accession>A0A1J1I1B0</accession>
<organism evidence="3 4">
    <name type="scientific">Clunio marinus</name>
    <dbReference type="NCBI Taxonomy" id="568069"/>
    <lineage>
        <taxon>Eukaryota</taxon>
        <taxon>Metazoa</taxon>
        <taxon>Ecdysozoa</taxon>
        <taxon>Arthropoda</taxon>
        <taxon>Hexapoda</taxon>
        <taxon>Insecta</taxon>
        <taxon>Pterygota</taxon>
        <taxon>Neoptera</taxon>
        <taxon>Endopterygota</taxon>
        <taxon>Diptera</taxon>
        <taxon>Nematocera</taxon>
        <taxon>Chironomoidea</taxon>
        <taxon>Chironomidae</taxon>
        <taxon>Clunio</taxon>
    </lineage>
</organism>
<keyword evidence="4" id="KW-1185">Reference proteome</keyword>
<feature type="compositionally biased region" description="Low complexity" evidence="2">
    <location>
        <begin position="133"/>
        <end position="150"/>
    </location>
</feature>
<evidence type="ECO:0000313" key="3">
    <source>
        <dbReference type="EMBL" id="CRK93546.1"/>
    </source>
</evidence>
<gene>
    <name evidence="3" type="ORF">CLUMA_CG007079</name>
</gene>
<dbReference type="OrthoDB" id="7735448at2759"/>
<evidence type="ECO:0000256" key="1">
    <source>
        <dbReference type="SAM" id="Coils"/>
    </source>
</evidence>
<dbReference type="EMBL" id="CVRI01000037">
    <property type="protein sequence ID" value="CRK93546.1"/>
    <property type="molecule type" value="Genomic_DNA"/>
</dbReference>
<dbReference type="Proteomes" id="UP000183832">
    <property type="component" value="Unassembled WGS sequence"/>
</dbReference>
<feature type="region of interest" description="Disordered" evidence="2">
    <location>
        <begin position="115"/>
        <end position="153"/>
    </location>
</feature>
<name>A0A1J1I1B0_9DIPT</name>
<proteinExistence type="predicted"/>
<protein>
    <submittedName>
        <fullName evidence="3">CLUMA_CG007079, isoform A</fullName>
    </submittedName>
</protein>
<reference evidence="3 4" key="1">
    <citation type="submission" date="2015-04" db="EMBL/GenBank/DDBJ databases">
        <authorList>
            <person name="Syromyatnikov M.Y."/>
            <person name="Popov V.N."/>
        </authorList>
    </citation>
    <scope>NUCLEOTIDE SEQUENCE [LARGE SCALE GENOMIC DNA]</scope>
</reference>
<dbReference type="AlphaFoldDB" id="A0A1J1I1B0"/>
<sequence length="332" mass="37960">MNFGDKIMKFYFDMLNRRPNIALKMVNVINEALQNEPEEKAAFQALLSENNSETNNKDYKEIGREEVECDPEIIITNRLKRTMKTLKTNLYDSEFRKNGVKSNFRERIENVSREPYPITSTSSVNKSLKPDVSSTSSNKPSSSSSSLPSPAKKVKIENPSEDLLGVCNSVNSTSAESFDNISSLSSSTDSPSPEKVAMNWHIRRLIEKRAEMPSKRSVTEKDLEYHPTKCRDFPGTNNRTPKEELVRQKNSLAARVARTKNKKFNQQIDDEAVEIARTNLELKRNLAAKKARANAMLRQQGKPEVDFDELFKKYLENQRQQRGKEMEQSKGQ</sequence>
<evidence type="ECO:0000313" key="4">
    <source>
        <dbReference type="Proteomes" id="UP000183832"/>
    </source>
</evidence>